<dbReference type="AlphaFoldDB" id="A0A919B2N6"/>
<evidence type="ECO:0000313" key="4">
    <source>
        <dbReference type="Proteomes" id="UP000638313"/>
    </source>
</evidence>
<evidence type="ECO:0000259" key="2">
    <source>
        <dbReference type="Pfam" id="PF13581"/>
    </source>
</evidence>
<reference evidence="3" key="1">
    <citation type="journal article" date="2014" name="Int. J. Syst. Evol. Microbiol.">
        <title>Complete genome sequence of Corynebacterium casei LMG S-19264T (=DSM 44701T), isolated from a smear-ripened cheese.</title>
        <authorList>
            <consortium name="US DOE Joint Genome Institute (JGI-PGF)"/>
            <person name="Walter F."/>
            <person name="Albersmeier A."/>
            <person name="Kalinowski J."/>
            <person name="Ruckert C."/>
        </authorList>
    </citation>
    <scope>NUCLEOTIDE SEQUENCE</scope>
    <source>
        <strain evidence="3">JCM 4059</strain>
    </source>
</reference>
<dbReference type="PANTHER" id="PTHR35526:SF3">
    <property type="entry name" value="ANTI-SIGMA-F FACTOR RSBW"/>
    <property type="match status" value="1"/>
</dbReference>
<dbReference type="SUPFAM" id="SSF55874">
    <property type="entry name" value="ATPase domain of HSP90 chaperone/DNA topoisomerase II/histidine kinase"/>
    <property type="match status" value="1"/>
</dbReference>
<keyword evidence="4" id="KW-1185">Reference proteome</keyword>
<protein>
    <recommendedName>
        <fullName evidence="2">Histidine kinase/HSP90-like ATPase domain-containing protein</fullName>
    </recommendedName>
</protein>
<dbReference type="InterPro" id="IPR036890">
    <property type="entry name" value="HATPase_C_sf"/>
</dbReference>
<dbReference type="Gene3D" id="3.30.565.10">
    <property type="entry name" value="Histidine kinase-like ATPase, C-terminal domain"/>
    <property type="match status" value="1"/>
</dbReference>
<keyword evidence="1" id="KW-0808">Transferase</keyword>
<feature type="domain" description="Histidine kinase/HSP90-like ATPase" evidence="2">
    <location>
        <begin position="25"/>
        <end position="122"/>
    </location>
</feature>
<sequence length="164" mass="18515">MLLHLPAPKPPAPDVAPFEYRFHLPRDARAVRVARTALRTALHAHDLPEFVGRAELLAGELVTNAFVHTTGDAELTLWWSQWRVLRLSVRDHSPYRPTLARPHHSTDESGRGLRLLALLSDRWGCTRVVRDLYGGETKSVWCELTRQAPPAWAEWDSTAPTTSV</sequence>
<name>A0A919B2N6_9ACTN</name>
<dbReference type="GO" id="GO:0004674">
    <property type="term" value="F:protein serine/threonine kinase activity"/>
    <property type="evidence" value="ECO:0007669"/>
    <property type="project" value="UniProtKB-KW"/>
</dbReference>
<keyword evidence="1" id="KW-0723">Serine/threonine-protein kinase</keyword>
<proteinExistence type="predicted"/>
<dbReference type="PANTHER" id="PTHR35526">
    <property type="entry name" value="ANTI-SIGMA-F FACTOR RSBW-RELATED"/>
    <property type="match status" value="1"/>
</dbReference>
<evidence type="ECO:0000313" key="3">
    <source>
        <dbReference type="EMBL" id="GHF44538.1"/>
    </source>
</evidence>
<dbReference type="Pfam" id="PF13581">
    <property type="entry name" value="HATPase_c_2"/>
    <property type="match status" value="1"/>
</dbReference>
<reference evidence="3" key="2">
    <citation type="submission" date="2020-09" db="EMBL/GenBank/DDBJ databases">
        <authorList>
            <person name="Sun Q."/>
            <person name="Ohkuma M."/>
        </authorList>
    </citation>
    <scope>NUCLEOTIDE SEQUENCE</scope>
    <source>
        <strain evidence="3">JCM 4059</strain>
    </source>
</reference>
<dbReference type="RefSeq" id="WP_190129784.1">
    <property type="nucleotide sequence ID" value="NZ_BNBD01000004.1"/>
</dbReference>
<dbReference type="InterPro" id="IPR050267">
    <property type="entry name" value="Anti-sigma-factor_SerPK"/>
</dbReference>
<dbReference type="EMBL" id="BNBD01000004">
    <property type="protein sequence ID" value="GHF44538.1"/>
    <property type="molecule type" value="Genomic_DNA"/>
</dbReference>
<gene>
    <name evidence="3" type="ORF">GCM10010218_27410</name>
</gene>
<accession>A0A919B2N6</accession>
<comment type="caution">
    <text evidence="3">The sequence shown here is derived from an EMBL/GenBank/DDBJ whole genome shotgun (WGS) entry which is preliminary data.</text>
</comment>
<keyword evidence="1" id="KW-0418">Kinase</keyword>
<evidence type="ECO:0000256" key="1">
    <source>
        <dbReference type="ARBA" id="ARBA00022527"/>
    </source>
</evidence>
<dbReference type="InterPro" id="IPR003594">
    <property type="entry name" value="HATPase_dom"/>
</dbReference>
<dbReference type="Proteomes" id="UP000638313">
    <property type="component" value="Unassembled WGS sequence"/>
</dbReference>
<organism evidence="3 4">
    <name type="scientific">Streptomyces mashuensis</name>
    <dbReference type="NCBI Taxonomy" id="33904"/>
    <lineage>
        <taxon>Bacteria</taxon>
        <taxon>Bacillati</taxon>
        <taxon>Actinomycetota</taxon>
        <taxon>Actinomycetes</taxon>
        <taxon>Kitasatosporales</taxon>
        <taxon>Streptomycetaceae</taxon>
        <taxon>Streptomyces</taxon>
    </lineage>
</organism>